<name>A0A699ZBY8_HAELA</name>
<organism evidence="1 2">
    <name type="scientific">Haematococcus lacustris</name>
    <name type="common">Green alga</name>
    <name type="synonym">Haematococcus pluvialis</name>
    <dbReference type="NCBI Taxonomy" id="44745"/>
    <lineage>
        <taxon>Eukaryota</taxon>
        <taxon>Viridiplantae</taxon>
        <taxon>Chlorophyta</taxon>
        <taxon>core chlorophytes</taxon>
        <taxon>Chlorophyceae</taxon>
        <taxon>CS clade</taxon>
        <taxon>Chlamydomonadales</taxon>
        <taxon>Haematococcaceae</taxon>
        <taxon>Haematococcus</taxon>
    </lineage>
</organism>
<accession>A0A699ZBY8</accession>
<feature type="non-terminal residue" evidence="1">
    <location>
        <position position="34"/>
    </location>
</feature>
<sequence length="34" mass="3642">MATLAQLRTAYLVTLASGLCPYDGRHPVPPATWA</sequence>
<keyword evidence="2" id="KW-1185">Reference proteome</keyword>
<comment type="caution">
    <text evidence="1">The sequence shown here is derived from an EMBL/GenBank/DDBJ whole genome shotgun (WGS) entry which is preliminary data.</text>
</comment>
<dbReference type="AlphaFoldDB" id="A0A699ZBY8"/>
<gene>
    <name evidence="1" type="ORF">HaLaN_12997</name>
</gene>
<dbReference type="EMBL" id="BLLF01001014">
    <property type="protein sequence ID" value="GFH16558.1"/>
    <property type="molecule type" value="Genomic_DNA"/>
</dbReference>
<evidence type="ECO:0000313" key="2">
    <source>
        <dbReference type="Proteomes" id="UP000485058"/>
    </source>
</evidence>
<dbReference type="Proteomes" id="UP000485058">
    <property type="component" value="Unassembled WGS sequence"/>
</dbReference>
<evidence type="ECO:0000313" key="1">
    <source>
        <dbReference type="EMBL" id="GFH16558.1"/>
    </source>
</evidence>
<reference evidence="1 2" key="1">
    <citation type="submission" date="2020-02" db="EMBL/GenBank/DDBJ databases">
        <title>Draft genome sequence of Haematococcus lacustris strain NIES-144.</title>
        <authorList>
            <person name="Morimoto D."/>
            <person name="Nakagawa S."/>
            <person name="Yoshida T."/>
            <person name="Sawayama S."/>
        </authorList>
    </citation>
    <scope>NUCLEOTIDE SEQUENCE [LARGE SCALE GENOMIC DNA]</scope>
    <source>
        <strain evidence="1 2">NIES-144</strain>
    </source>
</reference>
<protein>
    <submittedName>
        <fullName evidence="1">Uncharacterized protein</fullName>
    </submittedName>
</protein>
<proteinExistence type="predicted"/>
<feature type="non-terminal residue" evidence="1">
    <location>
        <position position="1"/>
    </location>
</feature>